<dbReference type="AlphaFoldDB" id="A0A5B7GB19"/>
<protein>
    <submittedName>
        <fullName evidence="1">Uncharacterized protein</fullName>
    </submittedName>
</protein>
<keyword evidence="2" id="KW-1185">Reference proteome</keyword>
<accession>A0A5B7GB19</accession>
<name>A0A5B7GB19_PORTR</name>
<evidence type="ECO:0000313" key="1">
    <source>
        <dbReference type="EMBL" id="MPC54483.1"/>
    </source>
</evidence>
<proteinExistence type="predicted"/>
<dbReference type="EMBL" id="VSRR010012385">
    <property type="protein sequence ID" value="MPC54483.1"/>
    <property type="molecule type" value="Genomic_DNA"/>
</dbReference>
<reference evidence="1 2" key="1">
    <citation type="submission" date="2019-05" db="EMBL/GenBank/DDBJ databases">
        <title>Another draft genome of Portunus trituberculatus and its Hox gene families provides insights of decapod evolution.</title>
        <authorList>
            <person name="Jeong J.-H."/>
            <person name="Song I."/>
            <person name="Kim S."/>
            <person name="Choi T."/>
            <person name="Kim D."/>
            <person name="Ryu S."/>
            <person name="Kim W."/>
        </authorList>
    </citation>
    <scope>NUCLEOTIDE SEQUENCE [LARGE SCALE GENOMIC DNA]</scope>
    <source>
        <tissue evidence="1">Muscle</tissue>
    </source>
</reference>
<gene>
    <name evidence="1" type="ORF">E2C01_048401</name>
</gene>
<dbReference type="Proteomes" id="UP000324222">
    <property type="component" value="Unassembled WGS sequence"/>
</dbReference>
<dbReference type="PROSITE" id="PS51257">
    <property type="entry name" value="PROKAR_LIPOPROTEIN"/>
    <property type="match status" value="1"/>
</dbReference>
<organism evidence="1 2">
    <name type="scientific">Portunus trituberculatus</name>
    <name type="common">Swimming crab</name>
    <name type="synonym">Neptunus trituberculatus</name>
    <dbReference type="NCBI Taxonomy" id="210409"/>
    <lineage>
        <taxon>Eukaryota</taxon>
        <taxon>Metazoa</taxon>
        <taxon>Ecdysozoa</taxon>
        <taxon>Arthropoda</taxon>
        <taxon>Crustacea</taxon>
        <taxon>Multicrustacea</taxon>
        <taxon>Malacostraca</taxon>
        <taxon>Eumalacostraca</taxon>
        <taxon>Eucarida</taxon>
        <taxon>Decapoda</taxon>
        <taxon>Pleocyemata</taxon>
        <taxon>Brachyura</taxon>
        <taxon>Eubrachyura</taxon>
        <taxon>Portunoidea</taxon>
        <taxon>Portunidae</taxon>
        <taxon>Portuninae</taxon>
        <taxon>Portunus</taxon>
    </lineage>
</organism>
<comment type="caution">
    <text evidence="1">The sequence shown here is derived from an EMBL/GenBank/DDBJ whole genome shotgun (WGS) entry which is preliminary data.</text>
</comment>
<sequence length="61" mass="6924">MKELLQTMVQVLTACWQVVRKARQGTVGLAGGRANTEVTISLFIYLLYFIPAWERVWAAKP</sequence>
<evidence type="ECO:0000313" key="2">
    <source>
        <dbReference type="Proteomes" id="UP000324222"/>
    </source>
</evidence>